<dbReference type="GO" id="GO:0010340">
    <property type="term" value="F:carboxyl-O-methyltransferase activity"/>
    <property type="evidence" value="ECO:0007669"/>
    <property type="project" value="UniProtKB-UniRule"/>
</dbReference>
<evidence type="ECO:0000256" key="4">
    <source>
        <dbReference type="ARBA" id="ARBA00022603"/>
    </source>
</evidence>
<organism evidence="10 11">
    <name type="scientific">Porphyromonas crevioricanis</name>
    <dbReference type="NCBI Taxonomy" id="393921"/>
    <lineage>
        <taxon>Bacteria</taxon>
        <taxon>Pseudomonadati</taxon>
        <taxon>Bacteroidota</taxon>
        <taxon>Bacteroidia</taxon>
        <taxon>Bacteroidales</taxon>
        <taxon>Porphyromonadaceae</taxon>
        <taxon>Porphyromonas</taxon>
    </lineage>
</organism>
<dbReference type="InterPro" id="IPR050602">
    <property type="entry name" value="Malonyl-ACP_OMT"/>
</dbReference>
<keyword evidence="6 8" id="KW-0949">S-adenosyl-L-methionine</keyword>
<evidence type="ECO:0000256" key="8">
    <source>
        <dbReference type="HAMAP-Rule" id="MF_00835"/>
    </source>
</evidence>
<dbReference type="eggNOG" id="COG0500">
    <property type="taxonomic scope" value="Bacteria"/>
</dbReference>
<dbReference type="PANTHER" id="PTHR13090">
    <property type="entry name" value="ARGININE-HYDROXYLASE NDUFAF5, MITOCHONDRIAL"/>
    <property type="match status" value="1"/>
</dbReference>
<keyword evidence="11" id="KW-1185">Reference proteome</keyword>
<evidence type="ECO:0000256" key="2">
    <source>
        <dbReference type="ARBA" id="ARBA00004746"/>
    </source>
</evidence>
<proteinExistence type="inferred from homology"/>
<comment type="similarity">
    <text evidence="8">Belongs to the methyltransferase superfamily.</text>
</comment>
<gene>
    <name evidence="8 10" type="primary">bioC</name>
    <name evidence="10" type="ORF">NCTC12858_01667</name>
</gene>
<feature type="domain" description="Methyltransferase type 11" evidence="9">
    <location>
        <begin position="53"/>
        <end position="147"/>
    </location>
</feature>
<comment type="pathway">
    <text evidence="2 8">Cofactor biosynthesis; biotin biosynthesis.</text>
</comment>
<evidence type="ECO:0000256" key="7">
    <source>
        <dbReference type="ARBA" id="ARBA00022756"/>
    </source>
</evidence>
<dbReference type="EC" id="2.1.1.197" evidence="3 8"/>
<evidence type="ECO:0000256" key="3">
    <source>
        <dbReference type="ARBA" id="ARBA00012327"/>
    </source>
</evidence>
<sequence length="263" mass="30194">MESADSRLFIAERFRRALPTYEKYAVAQQKISNRLISLAEKYLPTETELEQVLEIGCGSGMLTRALLNHYSVYRYTLNDLYPEAFEYLQSNSGGVSFEFICGDAEQLSFEKSHYDLVISASTIQWFKDLSSFFSQIASAIKPGGYLLLSTFAPDNLCELNSLIGQKLHYHNCNELSRMLTSHYEVLEVLQEEIVLHFANPMEVLKHLKYTGVTATESATPNYWTPKSLKQFIQDYKTRYSETANSKKVRLTYKPIYIVARKPL</sequence>
<evidence type="ECO:0000313" key="10">
    <source>
        <dbReference type="EMBL" id="SQH73796.1"/>
    </source>
</evidence>
<evidence type="ECO:0000313" key="11">
    <source>
        <dbReference type="Proteomes" id="UP000249300"/>
    </source>
</evidence>
<comment type="catalytic activity">
    <reaction evidence="1 8">
        <text>malonyl-[ACP] + S-adenosyl-L-methionine = malonyl-[ACP] methyl ester + S-adenosyl-L-homocysteine</text>
        <dbReference type="Rhea" id="RHEA:17105"/>
        <dbReference type="Rhea" id="RHEA-COMP:9623"/>
        <dbReference type="Rhea" id="RHEA-COMP:9954"/>
        <dbReference type="ChEBI" id="CHEBI:57856"/>
        <dbReference type="ChEBI" id="CHEBI:59789"/>
        <dbReference type="ChEBI" id="CHEBI:78449"/>
        <dbReference type="ChEBI" id="CHEBI:78845"/>
        <dbReference type="EC" id="2.1.1.197"/>
    </reaction>
</comment>
<evidence type="ECO:0000256" key="1">
    <source>
        <dbReference type="ARBA" id="ARBA00000852"/>
    </source>
</evidence>
<dbReference type="OrthoDB" id="9760689at2"/>
<dbReference type="RefSeq" id="WP_023941069.1">
    <property type="nucleotide sequence ID" value="NZ_JQJB01000005.1"/>
</dbReference>
<accession>A0A0A2FHJ7</accession>
<keyword evidence="7 8" id="KW-0093">Biotin biosynthesis</keyword>
<comment type="function">
    <text evidence="8">Converts the free carboxyl group of a malonyl-thioester to its methyl ester by transfer of a methyl group from S-adenosyl-L-methionine (SAM). It allows to synthesize pimeloyl-ACP via the fatty acid synthetic pathway.</text>
</comment>
<dbReference type="GO" id="GO:0009102">
    <property type="term" value="P:biotin biosynthetic process"/>
    <property type="evidence" value="ECO:0007669"/>
    <property type="project" value="UniProtKB-UniRule"/>
</dbReference>
<dbReference type="STRING" id="393921.HQ45_03205"/>
<dbReference type="InterPro" id="IPR011814">
    <property type="entry name" value="BioC"/>
</dbReference>
<dbReference type="GO" id="GO:0008757">
    <property type="term" value="F:S-adenosylmethionine-dependent methyltransferase activity"/>
    <property type="evidence" value="ECO:0007669"/>
    <property type="project" value="InterPro"/>
</dbReference>
<dbReference type="SUPFAM" id="SSF53335">
    <property type="entry name" value="S-adenosyl-L-methionine-dependent methyltransferases"/>
    <property type="match status" value="1"/>
</dbReference>
<dbReference type="GO" id="GO:0032259">
    <property type="term" value="P:methylation"/>
    <property type="evidence" value="ECO:0007669"/>
    <property type="project" value="UniProtKB-KW"/>
</dbReference>
<dbReference type="EMBL" id="LS483447">
    <property type="protein sequence ID" value="SQH73796.1"/>
    <property type="molecule type" value="Genomic_DNA"/>
</dbReference>
<evidence type="ECO:0000256" key="5">
    <source>
        <dbReference type="ARBA" id="ARBA00022679"/>
    </source>
</evidence>
<evidence type="ECO:0000256" key="6">
    <source>
        <dbReference type="ARBA" id="ARBA00022691"/>
    </source>
</evidence>
<dbReference type="NCBIfam" id="TIGR02072">
    <property type="entry name" value="BioC"/>
    <property type="match status" value="1"/>
</dbReference>
<dbReference type="GO" id="GO:0102130">
    <property type="term" value="F:malonyl-CoA methyltransferase activity"/>
    <property type="evidence" value="ECO:0007669"/>
    <property type="project" value="UniProtKB-EC"/>
</dbReference>
<keyword evidence="4 8" id="KW-0489">Methyltransferase</keyword>
<dbReference type="Proteomes" id="UP000249300">
    <property type="component" value="Chromosome 1"/>
</dbReference>
<dbReference type="KEGG" id="pcre:NCTC12858_01667"/>
<dbReference type="HAMAP" id="MF_00835">
    <property type="entry name" value="BioC"/>
    <property type="match status" value="1"/>
</dbReference>
<dbReference type="UniPathway" id="UPA00078"/>
<evidence type="ECO:0000259" key="9">
    <source>
        <dbReference type="Pfam" id="PF08241"/>
    </source>
</evidence>
<reference evidence="10 11" key="1">
    <citation type="submission" date="2018-06" db="EMBL/GenBank/DDBJ databases">
        <authorList>
            <consortium name="Pathogen Informatics"/>
            <person name="Doyle S."/>
        </authorList>
    </citation>
    <scope>NUCLEOTIDE SEQUENCE [LARGE SCALE GENOMIC DNA]</scope>
    <source>
        <strain evidence="10 11">NCTC12858</strain>
    </source>
</reference>
<dbReference type="InterPro" id="IPR013216">
    <property type="entry name" value="Methyltransf_11"/>
</dbReference>
<dbReference type="CDD" id="cd02440">
    <property type="entry name" value="AdoMet_MTases"/>
    <property type="match status" value="1"/>
</dbReference>
<dbReference type="Gene3D" id="3.40.50.150">
    <property type="entry name" value="Vaccinia Virus protein VP39"/>
    <property type="match status" value="1"/>
</dbReference>
<name>A0A0A2FHJ7_9PORP</name>
<keyword evidence="5 8" id="KW-0808">Transferase</keyword>
<dbReference type="InterPro" id="IPR029063">
    <property type="entry name" value="SAM-dependent_MTases_sf"/>
</dbReference>
<dbReference type="AlphaFoldDB" id="A0A0A2FHJ7"/>
<dbReference type="PANTHER" id="PTHR13090:SF1">
    <property type="entry name" value="ARGININE-HYDROXYLASE NDUFAF5, MITOCHONDRIAL"/>
    <property type="match status" value="1"/>
</dbReference>
<dbReference type="Pfam" id="PF08241">
    <property type="entry name" value="Methyltransf_11"/>
    <property type="match status" value="1"/>
</dbReference>
<protein>
    <recommendedName>
        <fullName evidence="3 8">Malonyl-[acyl-carrier protein] O-methyltransferase</fullName>
        <shortName evidence="8">Malonyl-ACP O-methyltransferase</shortName>
        <ecNumber evidence="3 8">2.1.1.197</ecNumber>
    </recommendedName>
    <alternativeName>
        <fullName evidence="8">Biotin synthesis protein BioC</fullName>
    </alternativeName>
</protein>